<evidence type="ECO:0000256" key="1">
    <source>
        <dbReference type="ARBA" id="ARBA00023125"/>
    </source>
</evidence>
<comment type="caution">
    <text evidence="4">The sequence shown here is derived from an EMBL/GenBank/DDBJ whole genome shotgun (WGS) entry which is preliminary data.</text>
</comment>
<dbReference type="PROSITE" id="PS50977">
    <property type="entry name" value="HTH_TETR_2"/>
    <property type="match status" value="1"/>
</dbReference>
<dbReference type="Gene3D" id="1.10.357.10">
    <property type="entry name" value="Tetracycline Repressor, domain 2"/>
    <property type="match status" value="1"/>
</dbReference>
<gene>
    <name evidence="4" type="ORF">OV287_20130</name>
</gene>
<dbReference type="PRINTS" id="PR00455">
    <property type="entry name" value="HTHTETR"/>
</dbReference>
<evidence type="ECO:0000256" key="2">
    <source>
        <dbReference type="PROSITE-ProRule" id="PRU00335"/>
    </source>
</evidence>
<sequence length="217" mass="23273">MTRKTRTRPYHHGDLKQALLEASIELIREEGVDALTVAEVGRRVGVSSAAPYKHFADRQALLRALAMEGNRQLGEVLVAATEGISDPREAFRRSGVAYICWAAENPALHRIATDPANIDYAATSTEIHAPEALKGSLETFWPELAALIRSGAAIPASHPLMEQLRGRALAQGVATLFVSGTFASLGITTADAERIARAVTGEDVPATSRRSKSPPAR</sequence>
<accession>A0ABT4A584</accession>
<dbReference type="EMBL" id="JAPNKA010000001">
    <property type="protein sequence ID" value="MCY1076793.1"/>
    <property type="molecule type" value="Genomic_DNA"/>
</dbReference>
<reference evidence="4 5" key="1">
    <citation type="submission" date="2022-11" db="EMBL/GenBank/DDBJ databases">
        <title>Minimal conservation of predation-associated metabolite biosynthetic gene clusters underscores biosynthetic potential of Myxococcota including descriptions for ten novel species: Archangium lansinium sp. nov., Myxococcus landrumus sp. nov., Nannocystis bai.</title>
        <authorList>
            <person name="Ahearne A."/>
            <person name="Stevens C."/>
            <person name="Phillips K."/>
        </authorList>
    </citation>
    <scope>NUCLEOTIDE SEQUENCE [LARGE SCALE GENOMIC DNA]</scope>
    <source>
        <strain evidence="4 5">MIWBW</strain>
    </source>
</reference>
<feature type="DNA-binding region" description="H-T-H motif" evidence="2">
    <location>
        <begin position="36"/>
        <end position="55"/>
    </location>
</feature>
<dbReference type="InterPro" id="IPR050109">
    <property type="entry name" value="HTH-type_TetR-like_transc_reg"/>
</dbReference>
<dbReference type="InterPro" id="IPR036271">
    <property type="entry name" value="Tet_transcr_reg_TetR-rel_C_sf"/>
</dbReference>
<evidence type="ECO:0000313" key="4">
    <source>
        <dbReference type="EMBL" id="MCY1076793.1"/>
    </source>
</evidence>
<evidence type="ECO:0000313" key="5">
    <source>
        <dbReference type="Proteomes" id="UP001207654"/>
    </source>
</evidence>
<proteinExistence type="predicted"/>
<organism evidence="4 5">
    <name type="scientific">Archangium lansingense</name>
    <dbReference type="NCBI Taxonomy" id="2995310"/>
    <lineage>
        <taxon>Bacteria</taxon>
        <taxon>Pseudomonadati</taxon>
        <taxon>Myxococcota</taxon>
        <taxon>Myxococcia</taxon>
        <taxon>Myxococcales</taxon>
        <taxon>Cystobacterineae</taxon>
        <taxon>Archangiaceae</taxon>
        <taxon>Archangium</taxon>
    </lineage>
</organism>
<evidence type="ECO:0000259" key="3">
    <source>
        <dbReference type="PROSITE" id="PS50977"/>
    </source>
</evidence>
<dbReference type="SUPFAM" id="SSF46689">
    <property type="entry name" value="Homeodomain-like"/>
    <property type="match status" value="1"/>
</dbReference>
<dbReference type="RefSeq" id="WP_267535656.1">
    <property type="nucleotide sequence ID" value="NZ_JAPNKA010000001.1"/>
</dbReference>
<feature type="domain" description="HTH tetR-type" evidence="3">
    <location>
        <begin position="13"/>
        <end position="73"/>
    </location>
</feature>
<dbReference type="PANTHER" id="PTHR30055:SF220">
    <property type="entry name" value="TETR-FAMILY REGULATORY PROTEIN"/>
    <property type="match status" value="1"/>
</dbReference>
<keyword evidence="5" id="KW-1185">Reference proteome</keyword>
<dbReference type="Pfam" id="PF00440">
    <property type="entry name" value="TetR_N"/>
    <property type="match status" value="1"/>
</dbReference>
<dbReference type="InterPro" id="IPR001647">
    <property type="entry name" value="HTH_TetR"/>
</dbReference>
<name>A0ABT4A584_9BACT</name>
<dbReference type="Proteomes" id="UP001207654">
    <property type="component" value="Unassembled WGS sequence"/>
</dbReference>
<protein>
    <submittedName>
        <fullName evidence="4">TetR/AcrR family transcriptional regulator</fullName>
    </submittedName>
</protein>
<dbReference type="PANTHER" id="PTHR30055">
    <property type="entry name" value="HTH-TYPE TRANSCRIPTIONAL REGULATOR RUTR"/>
    <property type="match status" value="1"/>
</dbReference>
<keyword evidence="1 2" id="KW-0238">DNA-binding</keyword>
<dbReference type="SUPFAM" id="SSF48498">
    <property type="entry name" value="Tetracyclin repressor-like, C-terminal domain"/>
    <property type="match status" value="1"/>
</dbReference>
<dbReference type="InterPro" id="IPR009057">
    <property type="entry name" value="Homeodomain-like_sf"/>
</dbReference>